<dbReference type="STRING" id="946122.A0A0C2TSI9"/>
<proteinExistence type="predicted"/>
<dbReference type="SMART" id="SM00198">
    <property type="entry name" value="SCP"/>
    <property type="match status" value="1"/>
</dbReference>
<keyword evidence="1" id="KW-0732">Signal</keyword>
<dbReference type="InterPro" id="IPR001283">
    <property type="entry name" value="CRISP-related"/>
</dbReference>
<accession>A0A0C2TSI9</accession>
<dbReference type="PRINTS" id="PR00837">
    <property type="entry name" value="V5TPXLIKE"/>
</dbReference>
<dbReference type="InterPro" id="IPR035940">
    <property type="entry name" value="CAP_sf"/>
</dbReference>
<dbReference type="InterPro" id="IPR014044">
    <property type="entry name" value="CAP_dom"/>
</dbReference>
<dbReference type="EMBL" id="KN818224">
    <property type="protein sequence ID" value="KIL70264.1"/>
    <property type="molecule type" value="Genomic_DNA"/>
</dbReference>
<evidence type="ECO:0000256" key="1">
    <source>
        <dbReference type="SAM" id="SignalP"/>
    </source>
</evidence>
<evidence type="ECO:0000313" key="3">
    <source>
        <dbReference type="EMBL" id="KIL70264.1"/>
    </source>
</evidence>
<keyword evidence="4" id="KW-1185">Reference proteome</keyword>
<dbReference type="InParanoid" id="A0A0C2TSI9"/>
<dbReference type="Gene3D" id="3.40.33.10">
    <property type="entry name" value="CAP"/>
    <property type="match status" value="1"/>
</dbReference>
<sequence>MLFQLVLFFVVCAKAFATIQPPHEATFWNNRRSASAAEIDQYVAAHNQIRKAFHVQSLQWSSDLAKKAQTWADHCQFEHSNGTLSEAPYGENIVAATGSFPISIALGLFSSDEAGYNSTSPTYNHFTQVVWKSTKNLGCAFSKCNSIFGHNRLATMYVCLYQPPGNVIGQAL</sequence>
<evidence type="ECO:0000259" key="2">
    <source>
        <dbReference type="SMART" id="SM00198"/>
    </source>
</evidence>
<gene>
    <name evidence="3" type="ORF">M378DRAFT_68199</name>
</gene>
<dbReference type="HOGENOM" id="CLU_035730_6_3_1"/>
<reference evidence="3 4" key="1">
    <citation type="submission" date="2014-04" db="EMBL/GenBank/DDBJ databases">
        <title>Evolutionary Origins and Diversification of the Mycorrhizal Mutualists.</title>
        <authorList>
            <consortium name="DOE Joint Genome Institute"/>
            <consortium name="Mycorrhizal Genomics Consortium"/>
            <person name="Kohler A."/>
            <person name="Kuo A."/>
            <person name="Nagy L.G."/>
            <person name="Floudas D."/>
            <person name="Copeland A."/>
            <person name="Barry K.W."/>
            <person name="Cichocki N."/>
            <person name="Veneault-Fourrey C."/>
            <person name="LaButti K."/>
            <person name="Lindquist E.A."/>
            <person name="Lipzen A."/>
            <person name="Lundell T."/>
            <person name="Morin E."/>
            <person name="Murat C."/>
            <person name="Riley R."/>
            <person name="Ohm R."/>
            <person name="Sun H."/>
            <person name="Tunlid A."/>
            <person name="Henrissat B."/>
            <person name="Grigoriev I.V."/>
            <person name="Hibbett D.S."/>
            <person name="Martin F."/>
        </authorList>
    </citation>
    <scope>NUCLEOTIDE SEQUENCE [LARGE SCALE GENOMIC DNA]</scope>
    <source>
        <strain evidence="3 4">Koide BX008</strain>
    </source>
</reference>
<name>A0A0C2TSI9_AMAMK</name>
<dbReference type="PANTHER" id="PTHR10334">
    <property type="entry name" value="CYSTEINE-RICH SECRETORY PROTEIN-RELATED"/>
    <property type="match status" value="1"/>
</dbReference>
<feature type="chain" id="PRO_5002168054" description="SCP domain-containing protein" evidence="1">
    <location>
        <begin position="18"/>
        <end position="172"/>
    </location>
</feature>
<feature type="domain" description="SCP" evidence="2">
    <location>
        <begin position="37"/>
        <end position="169"/>
    </location>
</feature>
<dbReference type="OrthoDB" id="337038at2759"/>
<organism evidence="3 4">
    <name type="scientific">Amanita muscaria (strain Koide BX008)</name>
    <dbReference type="NCBI Taxonomy" id="946122"/>
    <lineage>
        <taxon>Eukaryota</taxon>
        <taxon>Fungi</taxon>
        <taxon>Dikarya</taxon>
        <taxon>Basidiomycota</taxon>
        <taxon>Agaricomycotina</taxon>
        <taxon>Agaricomycetes</taxon>
        <taxon>Agaricomycetidae</taxon>
        <taxon>Agaricales</taxon>
        <taxon>Pluteineae</taxon>
        <taxon>Amanitaceae</taxon>
        <taxon>Amanita</taxon>
    </lineage>
</organism>
<feature type="signal peptide" evidence="1">
    <location>
        <begin position="1"/>
        <end position="17"/>
    </location>
</feature>
<dbReference type="AlphaFoldDB" id="A0A0C2TSI9"/>
<evidence type="ECO:0000313" key="4">
    <source>
        <dbReference type="Proteomes" id="UP000054549"/>
    </source>
</evidence>
<dbReference type="Proteomes" id="UP000054549">
    <property type="component" value="Unassembled WGS sequence"/>
</dbReference>
<dbReference type="SUPFAM" id="SSF55797">
    <property type="entry name" value="PR-1-like"/>
    <property type="match status" value="1"/>
</dbReference>
<dbReference type="Pfam" id="PF00188">
    <property type="entry name" value="CAP"/>
    <property type="match status" value="1"/>
</dbReference>
<protein>
    <recommendedName>
        <fullName evidence="2">SCP domain-containing protein</fullName>
    </recommendedName>
</protein>